<dbReference type="Proteomes" id="UP000515563">
    <property type="component" value="Chromosome"/>
</dbReference>
<dbReference type="InterPro" id="IPR036625">
    <property type="entry name" value="E3-bd_dom_sf"/>
</dbReference>
<dbReference type="Pfam" id="PF11774">
    <property type="entry name" value="Lsr2"/>
    <property type="match status" value="1"/>
</dbReference>
<dbReference type="AlphaFoldDB" id="A0A7G6WVV2"/>
<feature type="compositionally biased region" description="Basic and acidic residues" evidence="2">
    <location>
        <begin position="105"/>
        <end position="114"/>
    </location>
</feature>
<feature type="domain" description="Lsr2 dimerization" evidence="3">
    <location>
        <begin position="1"/>
        <end position="54"/>
    </location>
</feature>
<dbReference type="InterPro" id="IPR042261">
    <property type="entry name" value="Lsr2-like_dimerization"/>
</dbReference>
<accession>A0A7G6WVV2</accession>
<dbReference type="Gene3D" id="3.30.60.230">
    <property type="entry name" value="Lsr2, dimerization domain"/>
    <property type="match status" value="1"/>
</dbReference>
<feature type="domain" description="Lsr2 DNA-binding" evidence="4">
    <location>
        <begin position="125"/>
        <end position="158"/>
    </location>
</feature>
<feature type="domain" description="Lsr2 DNA-binding" evidence="4">
    <location>
        <begin position="74"/>
        <end position="106"/>
    </location>
</feature>
<gene>
    <name evidence="5" type="ORF">F1D05_09735</name>
</gene>
<dbReference type="GO" id="GO:0016746">
    <property type="term" value="F:acyltransferase activity"/>
    <property type="evidence" value="ECO:0007669"/>
    <property type="project" value="InterPro"/>
</dbReference>
<reference evidence="5 6" key="2">
    <citation type="journal article" date="2020" name="Microbiol. Resour. Announc.">
        <title>Antarctic desert soil bacteria exhibit high novel natural product potential, evaluated through long-read genome sequencing and comparative genomics.</title>
        <authorList>
            <person name="Benaud N."/>
            <person name="Edwards R.J."/>
            <person name="Amos T.G."/>
            <person name="D'Agostino P.M."/>
            <person name="Gutierrez-Chavez C."/>
            <person name="Montgomery K."/>
            <person name="Nicetic I."/>
            <person name="Ferrari B.C."/>
        </authorList>
    </citation>
    <scope>NUCLEOTIDE SEQUENCE [LARGE SCALE GENOMIC DNA]</scope>
    <source>
        <strain evidence="5 6">SPB151</strain>
    </source>
</reference>
<feature type="region of interest" description="Disordered" evidence="2">
    <location>
        <begin position="105"/>
        <end position="127"/>
    </location>
</feature>
<protein>
    <submittedName>
        <fullName evidence="5">Lsr2 family protein</fullName>
    </submittedName>
</protein>
<dbReference type="KEGG" id="kqi:F1D05_09735"/>
<dbReference type="RefSeq" id="WP_185447011.1">
    <property type="nucleotide sequence ID" value="NZ_CP043661.1"/>
</dbReference>
<evidence type="ECO:0000259" key="3">
    <source>
        <dbReference type="Pfam" id="PF11774"/>
    </source>
</evidence>
<keyword evidence="6" id="KW-1185">Reference proteome</keyword>
<name>A0A7G6WVV2_9ACTN</name>
<dbReference type="InterPro" id="IPR055370">
    <property type="entry name" value="Lsr2_DNA-bd"/>
</dbReference>
<dbReference type="InterPro" id="IPR024412">
    <property type="entry name" value="Lsr2_dim_dom"/>
</dbReference>
<reference evidence="6" key="1">
    <citation type="submission" date="2019-09" db="EMBL/GenBank/DDBJ databases">
        <title>Antimicrobial potential of Antarctic Bacteria.</title>
        <authorList>
            <person name="Benaud N."/>
            <person name="Edwards R.J."/>
            <person name="Ferrari B.C."/>
        </authorList>
    </citation>
    <scope>NUCLEOTIDE SEQUENCE [LARGE SCALE GENOMIC DNA]</scope>
    <source>
        <strain evidence="6">SPB151</strain>
    </source>
</reference>
<evidence type="ECO:0000256" key="1">
    <source>
        <dbReference type="ARBA" id="ARBA00023125"/>
    </source>
</evidence>
<dbReference type="EMBL" id="CP043661">
    <property type="protein sequence ID" value="QNE18117.1"/>
    <property type="molecule type" value="Genomic_DNA"/>
</dbReference>
<evidence type="ECO:0000256" key="2">
    <source>
        <dbReference type="SAM" id="MobiDB-lite"/>
    </source>
</evidence>
<keyword evidence="1" id="KW-0238">DNA-binding</keyword>
<proteinExistence type="predicted"/>
<evidence type="ECO:0000259" key="4">
    <source>
        <dbReference type="Pfam" id="PF23359"/>
    </source>
</evidence>
<evidence type="ECO:0000313" key="6">
    <source>
        <dbReference type="Proteomes" id="UP000515563"/>
    </source>
</evidence>
<organism evidence="5 6">
    <name type="scientific">Kribbella qitaiheensis</name>
    <dbReference type="NCBI Taxonomy" id="1544730"/>
    <lineage>
        <taxon>Bacteria</taxon>
        <taxon>Bacillati</taxon>
        <taxon>Actinomycetota</taxon>
        <taxon>Actinomycetes</taxon>
        <taxon>Propionibacteriales</taxon>
        <taxon>Kribbellaceae</taxon>
        <taxon>Kribbella</taxon>
    </lineage>
</organism>
<sequence>MAKREVLESDISGELGAVTFTFGVEGTWYEIDLTDDEKKQLETQLRSYVERGRETAERKRTLAKPLVPETTVEERAQVREWGRKNGFQFAAAGRIPKDLQTAYDKAHKIQRDDAASSQDSVDPAEERAKVRVWARKKGLQVSDTGRIPKAVQAAYDEAHKQNRRK</sequence>
<dbReference type="GO" id="GO:0003677">
    <property type="term" value="F:DNA binding"/>
    <property type="evidence" value="ECO:0007669"/>
    <property type="project" value="UniProtKB-KW"/>
</dbReference>
<dbReference type="Gene3D" id="4.10.320.10">
    <property type="entry name" value="E3-binding domain"/>
    <property type="match status" value="2"/>
</dbReference>
<dbReference type="Pfam" id="PF23359">
    <property type="entry name" value="Lsr2_DNA-bd"/>
    <property type="match status" value="2"/>
</dbReference>
<evidence type="ECO:0000313" key="5">
    <source>
        <dbReference type="EMBL" id="QNE18117.1"/>
    </source>
</evidence>